<proteinExistence type="predicted"/>
<protein>
    <submittedName>
        <fullName evidence="4">Ribosomal protein S18 acetylase RimI</fullName>
    </submittedName>
</protein>
<dbReference type="PROSITE" id="PS51186">
    <property type="entry name" value="GNAT"/>
    <property type="match status" value="1"/>
</dbReference>
<evidence type="ECO:0000256" key="1">
    <source>
        <dbReference type="ARBA" id="ARBA00022679"/>
    </source>
</evidence>
<dbReference type="STRING" id="680127.SAMN05421593_0391"/>
<accession>A0A1H6GVU4</accession>
<evidence type="ECO:0000313" key="4">
    <source>
        <dbReference type="EMBL" id="SEH27607.1"/>
    </source>
</evidence>
<dbReference type="PANTHER" id="PTHR43072">
    <property type="entry name" value="N-ACETYLTRANSFERASE"/>
    <property type="match status" value="1"/>
</dbReference>
<dbReference type="CDD" id="cd04301">
    <property type="entry name" value="NAT_SF"/>
    <property type="match status" value="1"/>
</dbReference>
<reference evidence="4 5" key="1">
    <citation type="submission" date="2016-10" db="EMBL/GenBank/DDBJ databases">
        <authorList>
            <person name="de Groot N.N."/>
        </authorList>
    </citation>
    <scope>NUCLEOTIDE SEQUENCE [LARGE SCALE GENOMIC DNA]</scope>
    <source>
        <strain evidence="4 5">DSM 23031</strain>
    </source>
</reference>
<dbReference type="Gene3D" id="3.40.630.30">
    <property type="match status" value="1"/>
</dbReference>
<evidence type="ECO:0000256" key="2">
    <source>
        <dbReference type="ARBA" id="ARBA00023315"/>
    </source>
</evidence>
<dbReference type="Proteomes" id="UP000198561">
    <property type="component" value="Unassembled WGS sequence"/>
</dbReference>
<organism evidence="4 5">
    <name type="scientific">Chryseobacterium culicis</name>
    <dbReference type="NCBI Taxonomy" id="680127"/>
    <lineage>
        <taxon>Bacteria</taxon>
        <taxon>Pseudomonadati</taxon>
        <taxon>Bacteroidota</taxon>
        <taxon>Flavobacteriia</taxon>
        <taxon>Flavobacteriales</taxon>
        <taxon>Weeksellaceae</taxon>
        <taxon>Chryseobacterium group</taxon>
        <taxon>Chryseobacterium</taxon>
    </lineage>
</organism>
<dbReference type="GO" id="GO:0016747">
    <property type="term" value="F:acyltransferase activity, transferring groups other than amino-acyl groups"/>
    <property type="evidence" value="ECO:0007669"/>
    <property type="project" value="InterPro"/>
</dbReference>
<sequence length="168" mass="19638">MENKTLQWVLKFYIYNTMITREATEKDLEILLEFEQGVVTAERPFNSTLIEGEIHYYDLKHLIQSPEATVIVAEENNEIIASGYALIKKAEKNYYQFKEYAYLGFMYVKPEHRGKGVNKIITDELISWSKSRGMNEIRLDVYAQNESAIKAYEKAGFEPHLLTMRLKP</sequence>
<dbReference type="EMBL" id="FNWQ01000001">
    <property type="protein sequence ID" value="SEH27607.1"/>
    <property type="molecule type" value="Genomic_DNA"/>
</dbReference>
<dbReference type="AlphaFoldDB" id="A0A1H6GVU4"/>
<name>A0A1H6GVU4_CHRCI</name>
<gene>
    <name evidence="4" type="ORF">SAMN05421593_0391</name>
</gene>
<keyword evidence="4" id="KW-0687">Ribonucleoprotein</keyword>
<evidence type="ECO:0000259" key="3">
    <source>
        <dbReference type="PROSITE" id="PS51186"/>
    </source>
</evidence>
<dbReference type="GO" id="GO:0005840">
    <property type="term" value="C:ribosome"/>
    <property type="evidence" value="ECO:0007669"/>
    <property type="project" value="UniProtKB-KW"/>
</dbReference>
<dbReference type="PANTHER" id="PTHR43072:SF23">
    <property type="entry name" value="UPF0039 PROTEIN C11D3.02C"/>
    <property type="match status" value="1"/>
</dbReference>
<keyword evidence="2" id="KW-0012">Acyltransferase</keyword>
<evidence type="ECO:0000313" key="5">
    <source>
        <dbReference type="Proteomes" id="UP000198561"/>
    </source>
</evidence>
<dbReference type="InterPro" id="IPR000182">
    <property type="entry name" value="GNAT_dom"/>
</dbReference>
<dbReference type="InterPro" id="IPR016181">
    <property type="entry name" value="Acyl_CoA_acyltransferase"/>
</dbReference>
<feature type="domain" description="N-acetyltransferase" evidence="3">
    <location>
        <begin position="18"/>
        <end position="168"/>
    </location>
</feature>
<dbReference type="Pfam" id="PF00583">
    <property type="entry name" value="Acetyltransf_1"/>
    <property type="match status" value="1"/>
</dbReference>
<keyword evidence="4" id="KW-0689">Ribosomal protein</keyword>
<dbReference type="SUPFAM" id="SSF55729">
    <property type="entry name" value="Acyl-CoA N-acyltransferases (Nat)"/>
    <property type="match status" value="1"/>
</dbReference>
<keyword evidence="1" id="KW-0808">Transferase</keyword>